<name>A0A1M2V4B5_TRAPU</name>
<comment type="caution">
    <text evidence="1">The sequence shown here is derived from an EMBL/GenBank/DDBJ whole genome shotgun (WGS) entry which is preliminary data.</text>
</comment>
<organism evidence="1 2">
    <name type="scientific">Trametes pubescens</name>
    <name type="common">White-rot fungus</name>
    <dbReference type="NCBI Taxonomy" id="154538"/>
    <lineage>
        <taxon>Eukaryota</taxon>
        <taxon>Fungi</taxon>
        <taxon>Dikarya</taxon>
        <taxon>Basidiomycota</taxon>
        <taxon>Agaricomycotina</taxon>
        <taxon>Agaricomycetes</taxon>
        <taxon>Polyporales</taxon>
        <taxon>Polyporaceae</taxon>
        <taxon>Trametes</taxon>
    </lineage>
</organism>
<proteinExistence type="predicted"/>
<dbReference type="AlphaFoldDB" id="A0A1M2V4B5"/>
<evidence type="ECO:0000313" key="1">
    <source>
        <dbReference type="EMBL" id="OJT02450.1"/>
    </source>
</evidence>
<sequence length="291" mass="32532">MSQTVTATLDPPSSPAIMLRTPKDMQDYFQDAHPSSPSASTVHASSPEQLVDKALHALEKAGVQLIEWKSLLYRRMGVPVILKNFQYLVPDDQLARASTILEENEGLPLSIPPRLLLRTGGDFYAKAKMHRVSQYASVAQAQHLMLYPASLASYADAELELKPRLTALAHPSCEKVFVPSPPAVYSSLLRMMRSYPRYNPTRKTLESDLSELIGYNLYGLEDGYVDCDDEKLCEKLEVDRRVKDAVCVVSAWRRDGELRDEDGWIAEALEDIVSGKGDIENVPWADPRAKL</sequence>
<evidence type="ECO:0000313" key="2">
    <source>
        <dbReference type="Proteomes" id="UP000184267"/>
    </source>
</evidence>
<dbReference type="EMBL" id="MNAD01001670">
    <property type="protein sequence ID" value="OJT02450.1"/>
    <property type="molecule type" value="Genomic_DNA"/>
</dbReference>
<accession>A0A1M2V4B5</accession>
<dbReference type="OrthoDB" id="4202165at2759"/>
<gene>
    <name evidence="1" type="ORF">TRAPUB_7017</name>
</gene>
<reference evidence="1 2" key="1">
    <citation type="submission" date="2016-10" db="EMBL/GenBank/DDBJ databases">
        <title>Genome sequence of the basidiomycete white-rot fungus Trametes pubescens.</title>
        <authorList>
            <person name="Makela M.R."/>
            <person name="Granchi Z."/>
            <person name="Peng M."/>
            <person name="De Vries R.P."/>
            <person name="Grigoriev I."/>
            <person name="Riley R."/>
            <person name="Hilden K."/>
        </authorList>
    </citation>
    <scope>NUCLEOTIDE SEQUENCE [LARGE SCALE GENOMIC DNA]</scope>
    <source>
        <strain evidence="1 2">FBCC735</strain>
    </source>
</reference>
<protein>
    <submittedName>
        <fullName evidence="1">Uncharacterized protein</fullName>
    </submittedName>
</protein>
<dbReference type="OMA" id="TLVEWET"/>
<dbReference type="Proteomes" id="UP000184267">
    <property type="component" value="Unassembled WGS sequence"/>
</dbReference>
<keyword evidence="2" id="KW-1185">Reference proteome</keyword>